<accession>A0A543KG14</accession>
<evidence type="ECO:0000256" key="1">
    <source>
        <dbReference type="ARBA" id="ARBA00000085"/>
    </source>
</evidence>
<dbReference type="Pfam" id="PF07568">
    <property type="entry name" value="HisKA_2"/>
    <property type="match status" value="1"/>
</dbReference>
<feature type="region of interest" description="Disordered" evidence="8">
    <location>
        <begin position="548"/>
        <end position="581"/>
    </location>
</feature>
<evidence type="ECO:0000256" key="4">
    <source>
        <dbReference type="ARBA" id="ARBA00022679"/>
    </source>
</evidence>
<evidence type="ECO:0000256" key="2">
    <source>
        <dbReference type="ARBA" id="ARBA00012438"/>
    </source>
</evidence>
<dbReference type="GO" id="GO:0004673">
    <property type="term" value="F:protein histidine kinase activity"/>
    <property type="evidence" value="ECO:0007669"/>
    <property type="project" value="UniProtKB-EC"/>
</dbReference>
<keyword evidence="9" id="KW-0472">Membrane</keyword>
<proteinExistence type="predicted"/>
<evidence type="ECO:0000256" key="8">
    <source>
        <dbReference type="SAM" id="MobiDB-lite"/>
    </source>
</evidence>
<dbReference type="PANTHER" id="PTHR41523:SF8">
    <property type="entry name" value="ETHYLENE RESPONSE SENSOR PROTEIN"/>
    <property type="match status" value="1"/>
</dbReference>
<feature type="transmembrane region" description="Helical" evidence="9">
    <location>
        <begin position="279"/>
        <end position="304"/>
    </location>
</feature>
<dbReference type="GO" id="GO:0005524">
    <property type="term" value="F:ATP binding"/>
    <property type="evidence" value="ECO:0007669"/>
    <property type="project" value="UniProtKB-KW"/>
</dbReference>
<keyword evidence="12" id="KW-1185">Reference proteome</keyword>
<keyword evidence="4" id="KW-0808">Transferase</keyword>
<protein>
    <recommendedName>
        <fullName evidence="2">histidine kinase</fullName>
        <ecNumber evidence="2">2.7.13.3</ecNumber>
    </recommendedName>
</protein>
<dbReference type="InterPro" id="IPR011495">
    <property type="entry name" value="Sig_transdc_His_kin_sub2_dim/P"/>
</dbReference>
<dbReference type="Proteomes" id="UP000320582">
    <property type="component" value="Unassembled WGS sequence"/>
</dbReference>
<keyword evidence="9" id="KW-0812">Transmembrane</keyword>
<organism evidence="11 12">
    <name type="scientific">Roseinatronobacter monicus</name>
    <dbReference type="NCBI Taxonomy" id="393481"/>
    <lineage>
        <taxon>Bacteria</taxon>
        <taxon>Pseudomonadati</taxon>
        <taxon>Pseudomonadota</taxon>
        <taxon>Alphaproteobacteria</taxon>
        <taxon>Rhodobacterales</taxon>
        <taxon>Paracoccaceae</taxon>
        <taxon>Roseinatronobacter</taxon>
    </lineage>
</organism>
<dbReference type="OrthoDB" id="9767435at2"/>
<dbReference type="EMBL" id="VFPT01000001">
    <property type="protein sequence ID" value="TQM94012.1"/>
    <property type="molecule type" value="Genomic_DNA"/>
</dbReference>
<feature type="domain" description="Signal transduction histidine kinase subgroup 2 dimerisation and phosphoacceptor" evidence="10">
    <location>
        <begin position="371"/>
        <end position="442"/>
    </location>
</feature>
<dbReference type="Gene3D" id="3.30.450.20">
    <property type="entry name" value="PAS domain"/>
    <property type="match status" value="2"/>
</dbReference>
<evidence type="ECO:0000256" key="6">
    <source>
        <dbReference type="ARBA" id="ARBA00022777"/>
    </source>
</evidence>
<dbReference type="PANTHER" id="PTHR41523">
    <property type="entry name" value="TWO-COMPONENT SYSTEM SENSOR PROTEIN"/>
    <property type="match status" value="1"/>
</dbReference>
<comment type="caution">
    <text evidence="11">The sequence shown here is derived from an EMBL/GenBank/DDBJ whole genome shotgun (WGS) entry which is preliminary data.</text>
</comment>
<evidence type="ECO:0000313" key="11">
    <source>
        <dbReference type="EMBL" id="TQM94012.1"/>
    </source>
</evidence>
<keyword evidence="3" id="KW-0597">Phosphoprotein</keyword>
<keyword evidence="5" id="KW-0547">Nucleotide-binding</keyword>
<reference evidence="11 12" key="1">
    <citation type="submission" date="2019-06" db="EMBL/GenBank/DDBJ databases">
        <title>Genomic Encyclopedia of Archaeal and Bacterial Type Strains, Phase II (KMG-II): from individual species to whole genera.</title>
        <authorList>
            <person name="Goeker M."/>
        </authorList>
    </citation>
    <scope>NUCLEOTIDE SEQUENCE [LARGE SCALE GENOMIC DNA]</scope>
    <source>
        <strain evidence="11 12">DSM 18423</strain>
    </source>
</reference>
<dbReference type="EC" id="2.7.13.3" evidence="2"/>
<evidence type="ECO:0000256" key="7">
    <source>
        <dbReference type="ARBA" id="ARBA00022840"/>
    </source>
</evidence>
<dbReference type="Gene3D" id="3.30.565.10">
    <property type="entry name" value="Histidine kinase-like ATPase, C-terminal domain"/>
    <property type="match status" value="1"/>
</dbReference>
<evidence type="ECO:0000256" key="3">
    <source>
        <dbReference type="ARBA" id="ARBA00022553"/>
    </source>
</evidence>
<keyword evidence="7" id="KW-0067">ATP-binding</keyword>
<gene>
    <name evidence="11" type="ORF">BD293_2667</name>
</gene>
<dbReference type="InterPro" id="IPR036890">
    <property type="entry name" value="HATPase_C_sf"/>
</dbReference>
<name>A0A543KG14_9RHOB</name>
<evidence type="ECO:0000313" key="12">
    <source>
        <dbReference type="Proteomes" id="UP000320582"/>
    </source>
</evidence>
<evidence type="ECO:0000259" key="10">
    <source>
        <dbReference type="Pfam" id="PF07568"/>
    </source>
</evidence>
<evidence type="ECO:0000256" key="9">
    <source>
        <dbReference type="SAM" id="Phobius"/>
    </source>
</evidence>
<keyword evidence="9" id="KW-1133">Transmembrane helix</keyword>
<evidence type="ECO:0000256" key="5">
    <source>
        <dbReference type="ARBA" id="ARBA00022741"/>
    </source>
</evidence>
<comment type="catalytic activity">
    <reaction evidence="1">
        <text>ATP + protein L-histidine = ADP + protein N-phospho-L-histidine.</text>
        <dbReference type="EC" id="2.7.13.3"/>
    </reaction>
</comment>
<keyword evidence="6 11" id="KW-0418">Kinase</keyword>
<sequence>MRTVSVPKISNRLATRLAILLTLALAPLGSVAIYSEFDTWRTQKEASELQLISRTVDAVTGQRALLESAMIASDSLSTLVVDRLGNTTACSAFLADFISESGFYAFAGFIDAEGQMACVSEGEPVDFSASESFAQSVESPRAWFSFQPTGAVTGRPVVLINRPVFEEDELLGFLSISISRRSFDMIATPPDSENAPRVSYLVNHLGQTLTSSDSPDADELLPKPDILDDAISDRQGIFSARTVGGNERLFTLAELIPGQLFVLGSWNADQSHSLRQFNYWQIGFPLLMWLASVAVVMFAIHYMVARHLRHINTQLRRFALGNRAEFQRLPDEAPSELREIDSTFTKMARLISRDEVERENALREKTVLLKEVHHRVKNNLQLIASILNLQLRRLTDPEARAILQGVQSRVRSLASIHRKLYEQNRISHSNATEFFETILRETLALAKSEQTDLEVETHFEPVVLAPDKIIPSALLFAEALTNAVKHASPPRKNAPPQMKVSFLARDGHAELRVRNSLSNAGTEALTYGLGQELMTAFALQVHGDFESGPVQDAQGHGWETRLRLGDSGLNDTPPPPDAPKD</sequence>
<feature type="compositionally biased region" description="Pro residues" evidence="8">
    <location>
        <begin position="572"/>
        <end position="581"/>
    </location>
</feature>
<dbReference type="AlphaFoldDB" id="A0A543KG14"/>